<organism evidence="9 10">
    <name type="scientific">Neobacillus cucumis</name>
    <dbReference type="NCBI Taxonomy" id="1740721"/>
    <lineage>
        <taxon>Bacteria</taxon>
        <taxon>Bacillati</taxon>
        <taxon>Bacillota</taxon>
        <taxon>Bacilli</taxon>
        <taxon>Bacillales</taxon>
        <taxon>Bacillaceae</taxon>
        <taxon>Neobacillus</taxon>
    </lineage>
</organism>
<evidence type="ECO:0000256" key="2">
    <source>
        <dbReference type="ARBA" id="ARBA00022448"/>
    </source>
</evidence>
<dbReference type="PROSITE" id="PS50928">
    <property type="entry name" value="ABC_TM1"/>
    <property type="match status" value="1"/>
</dbReference>
<comment type="caution">
    <text evidence="9">The sequence shown here is derived from an EMBL/GenBank/DDBJ whole genome shotgun (WGS) entry which is preliminary data.</text>
</comment>
<evidence type="ECO:0000256" key="4">
    <source>
        <dbReference type="ARBA" id="ARBA00022692"/>
    </source>
</evidence>
<dbReference type="GO" id="GO:0005886">
    <property type="term" value="C:plasma membrane"/>
    <property type="evidence" value="ECO:0007669"/>
    <property type="project" value="UniProtKB-SubCell"/>
</dbReference>
<keyword evidence="3" id="KW-1003">Cell membrane</keyword>
<dbReference type="AlphaFoldDB" id="A0A2N5H6B4"/>
<comment type="subcellular location">
    <subcellularLocation>
        <location evidence="1 7">Cell membrane</location>
        <topology evidence="1 7">Multi-pass membrane protein</topology>
    </subcellularLocation>
</comment>
<feature type="transmembrane region" description="Helical" evidence="7">
    <location>
        <begin position="244"/>
        <end position="265"/>
    </location>
</feature>
<evidence type="ECO:0000313" key="10">
    <source>
        <dbReference type="Proteomes" id="UP000234950"/>
    </source>
</evidence>
<evidence type="ECO:0000256" key="3">
    <source>
        <dbReference type="ARBA" id="ARBA00022475"/>
    </source>
</evidence>
<evidence type="ECO:0000256" key="7">
    <source>
        <dbReference type="RuleBase" id="RU363032"/>
    </source>
</evidence>
<sequence length="279" mass="31255">MKEVGVKWYSPGRIIVYAVVIFITFLSIFPFYWMLVIGSNNTAAINKFPPAMLPGANFMVNVHKVFSNIDFFAAIGNSVISSTVVMITVLFFCSLAGFAFAKLQFKGKKYWFLFVLGTMMVPSQLGLIPSYMIMSKLGWINSLNAVIVPGMVNAFGVFWMRQYISATIPDELMDAGRMDGCSNFRLYWNITLPSIRPALATLGLLTFMGVWNDFLWPLVVLKDRSVQTIQIALRTLNGAYYQDFAMILNGTFLATLPILIVFLLFSKQFIAGLTEGSIK</sequence>
<evidence type="ECO:0000256" key="6">
    <source>
        <dbReference type="ARBA" id="ARBA00023136"/>
    </source>
</evidence>
<comment type="similarity">
    <text evidence="7">Belongs to the binding-protein-dependent transport system permease family.</text>
</comment>
<evidence type="ECO:0000256" key="5">
    <source>
        <dbReference type="ARBA" id="ARBA00022989"/>
    </source>
</evidence>
<feature type="transmembrane region" description="Helical" evidence="7">
    <location>
        <begin position="71"/>
        <end position="98"/>
    </location>
</feature>
<feature type="transmembrane region" description="Helical" evidence="7">
    <location>
        <begin position="110"/>
        <end position="133"/>
    </location>
</feature>
<feature type="transmembrane region" description="Helical" evidence="7">
    <location>
        <begin position="186"/>
        <end position="211"/>
    </location>
</feature>
<evidence type="ECO:0000256" key="1">
    <source>
        <dbReference type="ARBA" id="ARBA00004651"/>
    </source>
</evidence>
<evidence type="ECO:0000259" key="8">
    <source>
        <dbReference type="PROSITE" id="PS50928"/>
    </source>
</evidence>
<dbReference type="PANTHER" id="PTHR43744">
    <property type="entry name" value="ABC TRANSPORTER PERMEASE PROTEIN MG189-RELATED-RELATED"/>
    <property type="match status" value="1"/>
</dbReference>
<dbReference type="SUPFAM" id="SSF161098">
    <property type="entry name" value="MetI-like"/>
    <property type="match status" value="1"/>
</dbReference>
<dbReference type="InterPro" id="IPR000515">
    <property type="entry name" value="MetI-like"/>
</dbReference>
<dbReference type="Proteomes" id="UP000234950">
    <property type="component" value="Unassembled WGS sequence"/>
</dbReference>
<dbReference type="InterPro" id="IPR035906">
    <property type="entry name" value="MetI-like_sf"/>
</dbReference>
<keyword evidence="2 7" id="KW-0813">Transport</keyword>
<dbReference type="RefSeq" id="WP_101652329.1">
    <property type="nucleotide sequence ID" value="NZ_PGVE01000107.1"/>
</dbReference>
<keyword evidence="4 7" id="KW-0812">Transmembrane</keyword>
<dbReference type="OrthoDB" id="9771544at2"/>
<feature type="transmembrane region" description="Helical" evidence="7">
    <location>
        <begin position="12"/>
        <end position="33"/>
    </location>
</feature>
<feature type="transmembrane region" description="Helical" evidence="7">
    <location>
        <begin position="139"/>
        <end position="159"/>
    </location>
</feature>
<dbReference type="GO" id="GO:0055085">
    <property type="term" value="P:transmembrane transport"/>
    <property type="evidence" value="ECO:0007669"/>
    <property type="project" value="InterPro"/>
</dbReference>
<reference evidence="9 10" key="1">
    <citation type="submission" date="2017-11" db="EMBL/GenBank/DDBJ databases">
        <title>Comparitive Functional Genomics of Dry Heat Resistant strains isolated from the Viking Spacecraft.</title>
        <authorList>
            <person name="Seuylemezian A."/>
            <person name="Cooper K."/>
            <person name="Vaishampayan P."/>
        </authorList>
    </citation>
    <scope>NUCLEOTIDE SEQUENCE [LARGE SCALE GENOMIC DNA]</scope>
    <source>
        <strain evidence="9 10">V32-6</strain>
    </source>
</reference>
<proteinExistence type="inferred from homology"/>
<keyword evidence="5 7" id="KW-1133">Transmembrane helix</keyword>
<dbReference type="PANTHER" id="PTHR43744:SF12">
    <property type="entry name" value="ABC TRANSPORTER PERMEASE PROTEIN MG189-RELATED"/>
    <property type="match status" value="1"/>
</dbReference>
<dbReference type="CDD" id="cd06261">
    <property type="entry name" value="TM_PBP2"/>
    <property type="match status" value="1"/>
</dbReference>
<dbReference type="Pfam" id="PF00528">
    <property type="entry name" value="BPD_transp_1"/>
    <property type="match status" value="1"/>
</dbReference>
<feature type="domain" description="ABC transmembrane type-1" evidence="8">
    <location>
        <begin position="75"/>
        <end position="265"/>
    </location>
</feature>
<gene>
    <name evidence="9" type="ORF">CVD27_27210</name>
</gene>
<evidence type="ECO:0000313" key="9">
    <source>
        <dbReference type="EMBL" id="PLS01077.1"/>
    </source>
</evidence>
<keyword evidence="10" id="KW-1185">Reference proteome</keyword>
<dbReference type="Gene3D" id="1.10.3720.10">
    <property type="entry name" value="MetI-like"/>
    <property type="match status" value="1"/>
</dbReference>
<protein>
    <submittedName>
        <fullName evidence="9">Sugar ABC transporter permease</fullName>
    </submittedName>
</protein>
<keyword evidence="6 7" id="KW-0472">Membrane</keyword>
<dbReference type="EMBL" id="PGVE01000107">
    <property type="protein sequence ID" value="PLS01077.1"/>
    <property type="molecule type" value="Genomic_DNA"/>
</dbReference>
<accession>A0A2N5H6B4</accession>
<name>A0A2N5H6B4_9BACI</name>